<dbReference type="EMBL" id="JAAC01000105">
    <property type="protein sequence ID" value="KDE62930.1"/>
    <property type="molecule type" value="Genomic_DNA"/>
</dbReference>
<organism evidence="5 6">
    <name type="scientific">Fusobacterium necrophorum BL</name>
    <dbReference type="NCBI Taxonomy" id="1441732"/>
    <lineage>
        <taxon>Bacteria</taxon>
        <taxon>Fusobacteriati</taxon>
        <taxon>Fusobacteriota</taxon>
        <taxon>Fusobacteriia</taxon>
        <taxon>Fusobacteriales</taxon>
        <taxon>Fusobacteriaceae</taxon>
        <taxon>Fusobacterium</taxon>
    </lineage>
</organism>
<dbReference type="Gene3D" id="1.10.3290.10">
    <property type="entry name" value="Fido-like domain"/>
    <property type="match status" value="1"/>
</dbReference>
<feature type="active site" evidence="1">
    <location>
        <position position="181"/>
    </location>
</feature>
<dbReference type="Pfam" id="PF02661">
    <property type="entry name" value="Fic"/>
    <property type="match status" value="1"/>
</dbReference>
<feature type="domain" description="Fido" evidence="4">
    <location>
        <begin position="99"/>
        <end position="238"/>
    </location>
</feature>
<feature type="binding site" evidence="2">
    <location>
        <begin position="185"/>
        <end position="192"/>
    </location>
    <ligand>
        <name>ATP</name>
        <dbReference type="ChEBI" id="CHEBI:30616"/>
    </ligand>
</feature>
<dbReference type="PANTHER" id="PTHR13504:SF38">
    <property type="entry name" value="FIDO DOMAIN-CONTAINING PROTEIN"/>
    <property type="match status" value="1"/>
</dbReference>
<keyword evidence="2" id="KW-0547">Nucleotide-binding</keyword>
<gene>
    <name evidence="5" type="ORF">FUSO3_06565</name>
</gene>
<evidence type="ECO:0000313" key="5">
    <source>
        <dbReference type="EMBL" id="KDE62930.1"/>
    </source>
</evidence>
<sequence>MIYQDKCDIIFTRKDDEKEDIAMLENTIMEKITDEYKNDLLVRMAHHSTAIEGNTLTQEDTTSILIYGYIPKGMNEREYYEVKNYKKVFSFLLEAEKEISSTLMKQYHKLIMENLRDDNGQFKKTGNMVIGADFEPTKPYLVPSMIENWCNNLKYRLENTKTLEEKVEATLEQHIQFEKIHPFPDGNGRTGRLLIIHSCLKEGMPPIIIPKEEKGKYISLLQSEDIKEFTKWGLELQKKERTRIEAFYNKEKSTIKEPKNLWERKMKEGKEGNSR</sequence>
<dbReference type="PANTHER" id="PTHR13504">
    <property type="entry name" value="FIDO DOMAIN-CONTAINING PROTEIN DDB_G0283145"/>
    <property type="match status" value="1"/>
</dbReference>
<dbReference type="InterPro" id="IPR040198">
    <property type="entry name" value="Fido_containing"/>
</dbReference>
<keyword evidence="2" id="KW-0067">ATP-binding</keyword>
<dbReference type="GO" id="GO:0005524">
    <property type="term" value="F:ATP binding"/>
    <property type="evidence" value="ECO:0007669"/>
    <property type="project" value="UniProtKB-KW"/>
</dbReference>
<protein>
    <submittedName>
        <fullName evidence="5">Fic family protein</fullName>
    </submittedName>
</protein>
<name>A0AB73BVU6_9FUSO</name>
<dbReference type="InterPro" id="IPR003812">
    <property type="entry name" value="Fido"/>
</dbReference>
<evidence type="ECO:0000256" key="1">
    <source>
        <dbReference type="PIRSR" id="PIRSR640198-1"/>
    </source>
</evidence>
<evidence type="ECO:0000256" key="3">
    <source>
        <dbReference type="PIRSR" id="PIRSR640198-3"/>
    </source>
</evidence>
<proteinExistence type="predicted"/>
<dbReference type="AlphaFoldDB" id="A0AB73BVU6"/>
<dbReference type="Proteomes" id="UP000027473">
    <property type="component" value="Unassembled WGS sequence"/>
</dbReference>
<feature type="site" description="Important for autoinhibition of adenylyltransferase activity" evidence="3">
    <location>
        <position position="52"/>
    </location>
</feature>
<evidence type="ECO:0000313" key="6">
    <source>
        <dbReference type="Proteomes" id="UP000027473"/>
    </source>
</evidence>
<comment type="caution">
    <text evidence="5">The sequence shown here is derived from an EMBL/GenBank/DDBJ whole genome shotgun (WGS) entry which is preliminary data.</text>
</comment>
<evidence type="ECO:0000256" key="2">
    <source>
        <dbReference type="PIRSR" id="PIRSR640198-2"/>
    </source>
</evidence>
<dbReference type="SUPFAM" id="SSF140931">
    <property type="entry name" value="Fic-like"/>
    <property type="match status" value="1"/>
</dbReference>
<dbReference type="InterPro" id="IPR036597">
    <property type="entry name" value="Fido-like_dom_sf"/>
</dbReference>
<dbReference type="PROSITE" id="PS51459">
    <property type="entry name" value="FIDO"/>
    <property type="match status" value="1"/>
</dbReference>
<evidence type="ECO:0000259" key="4">
    <source>
        <dbReference type="PROSITE" id="PS51459"/>
    </source>
</evidence>
<accession>A0AB73BVU6</accession>
<reference evidence="5 6" key="1">
    <citation type="submission" date="2014-01" db="EMBL/GenBank/DDBJ databases">
        <title>Comparative genomics of Fusobacterium necrophorum wild isolates.</title>
        <authorList>
            <person name="Kittichotirat W."/>
            <person name="Bumgarner R.E."/>
            <person name="Lawrence P."/>
        </authorList>
    </citation>
    <scope>NUCLEOTIDE SEQUENCE [LARGE SCALE GENOMIC DNA]</scope>
    <source>
        <strain evidence="5 6">BL</strain>
    </source>
</reference>